<name>A0A1G4J7H4_9SACH</name>
<feature type="compositionally biased region" description="Basic residues" evidence="1">
    <location>
        <begin position="42"/>
        <end position="63"/>
    </location>
</feature>
<proteinExistence type="predicted"/>
<organism evidence="2 3">
    <name type="scientific">Lachancea meyersii CBS 8951</name>
    <dbReference type="NCBI Taxonomy" id="1266667"/>
    <lineage>
        <taxon>Eukaryota</taxon>
        <taxon>Fungi</taxon>
        <taxon>Dikarya</taxon>
        <taxon>Ascomycota</taxon>
        <taxon>Saccharomycotina</taxon>
        <taxon>Saccharomycetes</taxon>
        <taxon>Saccharomycetales</taxon>
        <taxon>Saccharomycetaceae</taxon>
        <taxon>Lachancea</taxon>
    </lineage>
</organism>
<protein>
    <submittedName>
        <fullName evidence="2">LAME_0D03026g1_1</fullName>
    </submittedName>
</protein>
<accession>A0A1G4J7H4</accession>
<evidence type="ECO:0000313" key="3">
    <source>
        <dbReference type="Proteomes" id="UP000191144"/>
    </source>
</evidence>
<sequence>MAGLVRYIPKGSLWLCPMFLIGSDLITNFYGGDKGRSTVSRRVNRKSKKMLASHTHRSRRRAHKSDDPNLSHGNLHQISEFN</sequence>
<gene>
    <name evidence="2" type="ORF">LAME_0D03026G</name>
</gene>
<dbReference type="EMBL" id="LT598482">
    <property type="protein sequence ID" value="SCU85823.1"/>
    <property type="molecule type" value="Genomic_DNA"/>
</dbReference>
<dbReference type="OrthoDB" id="4035709at2759"/>
<reference evidence="3" key="1">
    <citation type="submission" date="2016-03" db="EMBL/GenBank/DDBJ databases">
        <authorList>
            <person name="Devillers Hugo."/>
        </authorList>
    </citation>
    <scope>NUCLEOTIDE SEQUENCE [LARGE SCALE GENOMIC DNA]</scope>
</reference>
<dbReference type="AlphaFoldDB" id="A0A1G4J7H4"/>
<dbReference type="Proteomes" id="UP000191144">
    <property type="component" value="Chromosome D"/>
</dbReference>
<evidence type="ECO:0000313" key="2">
    <source>
        <dbReference type="EMBL" id="SCU85823.1"/>
    </source>
</evidence>
<feature type="compositionally biased region" description="Polar residues" evidence="1">
    <location>
        <begin position="71"/>
        <end position="82"/>
    </location>
</feature>
<evidence type="ECO:0000256" key="1">
    <source>
        <dbReference type="SAM" id="MobiDB-lite"/>
    </source>
</evidence>
<keyword evidence="3" id="KW-1185">Reference proteome</keyword>
<feature type="region of interest" description="Disordered" evidence="1">
    <location>
        <begin position="36"/>
        <end position="82"/>
    </location>
</feature>